<feature type="repeat" description="ANK" evidence="3">
    <location>
        <begin position="80"/>
        <end position="112"/>
    </location>
</feature>
<dbReference type="InterPro" id="IPR002110">
    <property type="entry name" value="Ankyrin_rpt"/>
</dbReference>
<dbReference type="SMART" id="SM00248">
    <property type="entry name" value="ANK"/>
    <property type="match status" value="3"/>
</dbReference>
<dbReference type="Pfam" id="PF12796">
    <property type="entry name" value="Ank_2"/>
    <property type="match status" value="1"/>
</dbReference>
<keyword evidence="1" id="KW-0677">Repeat</keyword>
<dbReference type="PROSITE" id="PS50297">
    <property type="entry name" value="ANK_REP_REGION"/>
    <property type="match status" value="2"/>
</dbReference>
<evidence type="ECO:0000256" key="1">
    <source>
        <dbReference type="ARBA" id="ARBA00022737"/>
    </source>
</evidence>
<gene>
    <name evidence="4" type="ORF">CAPTEDRAFT_134525</name>
</gene>
<name>R7UXC6_CAPTE</name>
<protein>
    <submittedName>
        <fullName evidence="4">Uncharacterized protein</fullName>
    </submittedName>
</protein>
<dbReference type="STRING" id="283909.R7UXC6"/>
<dbReference type="PANTHER" id="PTHR24198:SF165">
    <property type="entry name" value="ANKYRIN REPEAT-CONTAINING PROTEIN-RELATED"/>
    <property type="match status" value="1"/>
</dbReference>
<dbReference type="OMA" id="CNECVQD"/>
<dbReference type="PRINTS" id="PR01415">
    <property type="entry name" value="ANKYRIN"/>
</dbReference>
<sequence length="132" mass="14100">LSPESTIDEFDPLGLTCLMWASSSNQHEVVLFLLDQKAALNLTASDSGATALILAAAKGHSSVVKVLLERGANPNIRCKNGNTALLYATYGNFVTCVKLLLEKGANLAIQNEEGQSAFEVAIKCGHRRGEVR</sequence>
<accession>R7UXC6</accession>
<dbReference type="PANTHER" id="PTHR24198">
    <property type="entry name" value="ANKYRIN REPEAT AND PROTEIN KINASE DOMAIN-CONTAINING PROTEIN"/>
    <property type="match status" value="1"/>
</dbReference>
<evidence type="ECO:0000256" key="2">
    <source>
        <dbReference type="ARBA" id="ARBA00023043"/>
    </source>
</evidence>
<dbReference type="PROSITE" id="PS50088">
    <property type="entry name" value="ANK_REPEAT"/>
    <property type="match status" value="2"/>
</dbReference>
<organism evidence="4">
    <name type="scientific">Capitella teleta</name>
    <name type="common">Polychaete worm</name>
    <dbReference type="NCBI Taxonomy" id="283909"/>
    <lineage>
        <taxon>Eukaryota</taxon>
        <taxon>Metazoa</taxon>
        <taxon>Spiralia</taxon>
        <taxon>Lophotrochozoa</taxon>
        <taxon>Annelida</taxon>
        <taxon>Polychaeta</taxon>
        <taxon>Sedentaria</taxon>
        <taxon>Scolecida</taxon>
        <taxon>Capitellidae</taxon>
        <taxon>Capitella</taxon>
    </lineage>
</organism>
<dbReference type="AlphaFoldDB" id="R7UXC6"/>
<dbReference type="InterPro" id="IPR036770">
    <property type="entry name" value="Ankyrin_rpt-contain_sf"/>
</dbReference>
<evidence type="ECO:0000313" key="4">
    <source>
        <dbReference type="EMBL" id="ELU08557.1"/>
    </source>
</evidence>
<keyword evidence="2 3" id="KW-0040">ANK repeat</keyword>
<dbReference type="OrthoDB" id="9977361at2759"/>
<feature type="repeat" description="ANK" evidence="3">
    <location>
        <begin position="47"/>
        <end position="79"/>
    </location>
</feature>
<reference evidence="4" key="1">
    <citation type="journal article" date="2013" name="Nature">
        <title>Insights into bilaterian evolution from three spiralian genomes.</title>
        <authorList>
            <person name="Simakov O."/>
            <person name="Marletaz F."/>
            <person name="Cho S.J."/>
            <person name="Edsinger-Gonzales E."/>
            <person name="Havlak P."/>
            <person name="Hellsten U."/>
            <person name="Kuo D.H."/>
            <person name="Larsson T."/>
            <person name="Lv J."/>
            <person name="Arendt D."/>
            <person name="Savage R."/>
            <person name="Osoegawa K."/>
            <person name="de Jong P."/>
            <person name="Grimwood J."/>
            <person name="Chapman J.A."/>
            <person name="Shapiro H."/>
            <person name="Aerts A."/>
            <person name="Otillar R.P."/>
            <person name="Terry A.Y."/>
            <person name="Boore J.L."/>
            <person name="Grigoriev I.V."/>
            <person name="Lindberg D.R."/>
            <person name="Seaver E.C."/>
            <person name="Weisblat D.A."/>
            <person name="Putnam N.H."/>
            <person name="Rokhsar D.S."/>
        </authorList>
    </citation>
    <scope>NUCLEOTIDE SEQUENCE</scope>
    <source>
        <strain evidence="4">I ESC-2004</strain>
    </source>
</reference>
<dbReference type="SUPFAM" id="SSF48403">
    <property type="entry name" value="Ankyrin repeat"/>
    <property type="match status" value="1"/>
</dbReference>
<dbReference type="EMBL" id="KB298957">
    <property type="protein sequence ID" value="ELU08557.1"/>
    <property type="molecule type" value="Genomic_DNA"/>
</dbReference>
<feature type="non-terminal residue" evidence="4">
    <location>
        <position position="1"/>
    </location>
</feature>
<evidence type="ECO:0000256" key="3">
    <source>
        <dbReference type="PROSITE-ProRule" id="PRU00023"/>
    </source>
</evidence>
<dbReference type="Gene3D" id="1.25.40.20">
    <property type="entry name" value="Ankyrin repeat-containing domain"/>
    <property type="match status" value="1"/>
</dbReference>
<proteinExistence type="predicted"/>
<dbReference type="Pfam" id="PF00023">
    <property type="entry name" value="Ank"/>
    <property type="match status" value="1"/>
</dbReference>
<dbReference type="HOGENOM" id="CLU_000134_18_9_1"/>